<gene>
    <name evidence="2" type="ORF">ACFQ4H_06850</name>
</gene>
<dbReference type="RefSeq" id="WP_377568154.1">
    <property type="nucleotide sequence ID" value="NZ_JBHTMP010000007.1"/>
</dbReference>
<evidence type="ECO:0008006" key="4">
    <source>
        <dbReference type="Google" id="ProtNLM"/>
    </source>
</evidence>
<proteinExistence type="predicted"/>
<sequence>MSGVKRAFDFLATRLLRSRLGVALVIAVVVLGIIGAARLLAGPIDAGSDLMGRPDQPITTVDPTAGDDGAIATALPSPVTSPGAATPASVARRFALAWLAHRDVTAEQWHAGLRPLSTPALTEKMTDVDPISVPADRLTGEPVLIPQTEGFVEVTMLVDSGRLRLELVSQDGQWLVDAVDWERS</sequence>
<keyword evidence="1" id="KW-1133">Transmembrane helix</keyword>
<keyword evidence="3" id="KW-1185">Reference proteome</keyword>
<name>A0ABW3Y8P6_9ACTN</name>
<organism evidence="2 3">
    <name type="scientific">Micromonospora sonneratiae</name>
    <dbReference type="NCBI Taxonomy" id="1184706"/>
    <lineage>
        <taxon>Bacteria</taxon>
        <taxon>Bacillati</taxon>
        <taxon>Actinomycetota</taxon>
        <taxon>Actinomycetes</taxon>
        <taxon>Micromonosporales</taxon>
        <taxon>Micromonosporaceae</taxon>
        <taxon>Micromonospora</taxon>
    </lineage>
</organism>
<reference evidence="3" key="1">
    <citation type="journal article" date="2019" name="Int. J. Syst. Evol. Microbiol.">
        <title>The Global Catalogue of Microorganisms (GCM) 10K type strain sequencing project: providing services to taxonomists for standard genome sequencing and annotation.</title>
        <authorList>
            <consortium name="The Broad Institute Genomics Platform"/>
            <consortium name="The Broad Institute Genome Sequencing Center for Infectious Disease"/>
            <person name="Wu L."/>
            <person name="Ma J."/>
        </authorList>
    </citation>
    <scope>NUCLEOTIDE SEQUENCE [LARGE SCALE GENOMIC DNA]</scope>
    <source>
        <strain evidence="3">JCM 31037</strain>
    </source>
</reference>
<keyword evidence="1" id="KW-0812">Transmembrane</keyword>
<evidence type="ECO:0000256" key="1">
    <source>
        <dbReference type="SAM" id="Phobius"/>
    </source>
</evidence>
<keyword evidence="1" id="KW-0472">Membrane</keyword>
<feature type="transmembrane region" description="Helical" evidence="1">
    <location>
        <begin position="20"/>
        <end position="41"/>
    </location>
</feature>
<dbReference type="Proteomes" id="UP001597260">
    <property type="component" value="Unassembled WGS sequence"/>
</dbReference>
<evidence type="ECO:0000313" key="3">
    <source>
        <dbReference type="Proteomes" id="UP001597260"/>
    </source>
</evidence>
<comment type="caution">
    <text evidence="2">The sequence shown here is derived from an EMBL/GenBank/DDBJ whole genome shotgun (WGS) entry which is preliminary data.</text>
</comment>
<evidence type="ECO:0000313" key="2">
    <source>
        <dbReference type="EMBL" id="MFD1320808.1"/>
    </source>
</evidence>
<protein>
    <recommendedName>
        <fullName evidence="4">DUF3828 domain-containing protein</fullName>
    </recommendedName>
</protein>
<dbReference type="EMBL" id="JBHTMP010000007">
    <property type="protein sequence ID" value="MFD1320808.1"/>
    <property type="molecule type" value="Genomic_DNA"/>
</dbReference>
<accession>A0ABW3Y8P6</accession>